<keyword evidence="2" id="KW-1185">Reference proteome</keyword>
<dbReference type="RefSeq" id="XP_020098378.1">
    <property type="nucleotide sequence ID" value="XM_020242789.1"/>
</dbReference>
<gene>
    <name evidence="3" type="primary">LOC109717113</name>
</gene>
<evidence type="ECO:0000259" key="1">
    <source>
        <dbReference type="Pfam" id="PF17921"/>
    </source>
</evidence>
<dbReference type="Gene3D" id="1.10.340.70">
    <property type="match status" value="1"/>
</dbReference>
<protein>
    <submittedName>
        <fullName evidence="3">Uncharacterized protein LOC109717113</fullName>
    </submittedName>
</protein>
<reference evidence="3" key="2">
    <citation type="submission" date="2025-08" db="UniProtKB">
        <authorList>
            <consortium name="RefSeq"/>
        </authorList>
    </citation>
    <scope>IDENTIFICATION</scope>
    <source>
        <tissue evidence="3">Leaf</tissue>
    </source>
</reference>
<evidence type="ECO:0000313" key="3">
    <source>
        <dbReference type="RefSeq" id="XP_020098378.1"/>
    </source>
</evidence>
<reference evidence="2" key="1">
    <citation type="journal article" date="2015" name="Nat. Genet.">
        <title>The pineapple genome and the evolution of CAM photosynthesis.</title>
        <authorList>
            <person name="Ming R."/>
            <person name="VanBuren R."/>
            <person name="Wai C.M."/>
            <person name="Tang H."/>
            <person name="Schatz M.C."/>
            <person name="Bowers J.E."/>
            <person name="Lyons E."/>
            <person name="Wang M.L."/>
            <person name="Chen J."/>
            <person name="Biggers E."/>
            <person name="Zhang J."/>
            <person name="Huang L."/>
            <person name="Zhang L."/>
            <person name="Miao W."/>
            <person name="Zhang J."/>
            <person name="Ye Z."/>
            <person name="Miao C."/>
            <person name="Lin Z."/>
            <person name="Wang H."/>
            <person name="Zhou H."/>
            <person name="Yim W.C."/>
            <person name="Priest H.D."/>
            <person name="Zheng C."/>
            <person name="Woodhouse M."/>
            <person name="Edger P.P."/>
            <person name="Guyot R."/>
            <person name="Guo H.B."/>
            <person name="Guo H."/>
            <person name="Zheng G."/>
            <person name="Singh R."/>
            <person name="Sharma A."/>
            <person name="Min X."/>
            <person name="Zheng Y."/>
            <person name="Lee H."/>
            <person name="Gurtowski J."/>
            <person name="Sedlazeck F.J."/>
            <person name="Harkess A."/>
            <person name="McKain M.R."/>
            <person name="Liao Z."/>
            <person name="Fang J."/>
            <person name="Liu J."/>
            <person name="Zhang X."/>
            <person name="Zhang Q."/>
            <person name="Hu W."/>
            <person name="Qin Y."/>
            <person name="Wang K."/>
            <person name="Chen L.Y."/>
            <person name="Shirley N."/>
            <person name="Lin Y.R."/>
            <person name="Liu L.Y."/>
            <person name="Hernandez A.G."/>
            <person name="Wright C.L."/>
            <person name="Bulone V."/>
            <person name="Tuskan G.A."/>
            <person name="Heath K."/>
            <person name="Zee F."/>
            <person name="Moore P.H."/>
            <person name="Sunkar R."/>
            <person name="Leebens-Mack J.H."/>
            <person name="Mockler T."/>
            <person name="Bennetzen J.L."/>
            <person name="Freeling M."/>
            <person name="Sankoff D."/>
            <person name="Paterson A.H."/>
            <person name="Zhu X."/>
            <person name="Yang X."/>
            <person name="Smith J.A."/>
            <person name="Cushman J.C."/>
            <person name="Paull R.E."/>
            <person name="Yu Q."/>
        </authorList>
    </citation>
    <scope>NUCLEOTIDE SEQUENCE [LARGE SCALE GENOMIC DNA]</scope>
    <source>
        <strain evidence="2">cv. F153</strain>
    </source>
</reference>
<sequence>MRQRWSLELLKDYDVTILYHPGKANVVADALSRKSVENLAMAITHQPSLWNKIRRFDLEVVAPEMPAILATLVVQPTLLERIKDRQSLDPYLQKVWCEVESGRGDDFTMGSDGALRFRNRWRIPKDEEIQRAILQEAHQSPYSVNPGGTKLYKDLKVHYWLPGMKRDIGQFVAQCLTCQQVKAKR</sequence>
<dbReference type="AlphaFoldDB" id="A0A6P5FY06"/>
<dbReference type="InterPro" id="IPR050951">
    <property type="entry name" value="Retrovirus_Pol_polyprotein"/>
</dbReference>
<accession>A0A6P5FY06</accession>
<name>A0A6P5FY06_ANACO</name>
<feature type="domain" description="Integrase zinc-binding" evidence="1">
    <location>
        <begin position="126"/>
        <end position="183"/>
    </location>
</feature>
<dbReference type="GeneID" id="109717113"/>
<organism evidence="2 3">
    <name type="scientific">Ananas comosus</name>
    <name type="common">Pineapple</name>
    <name type="synonym">Ananas ananas</name>
    <dbReference type="NCBI Taxonomy" id="4615"/>
    <lineage>
        <taxon>Eukaryota</taxon>
        <taxon>Viridiplantae</taxon>
        <taxon>Streptophyta</taxon>
        <taxon>Embryophyta</taxon>
        <taxon>Tracheophyta</taxon>
        <taxon>Spermatophyta</taxon>
        <taxon>Magnoliopsida</taxon>
        <taxon>Liliopsida</taxon>
        <taxon>Poales</taxon>
        <taxon>Bromeliaceae</taxon>
        <taxon>Bromelioideae</taxon>
        <taxon>Ananas</taxon>
    </lineage>
</organism>
<dbReference type="OrthoDB" id="784723at2759"/>
<proteinExistence type="predicted"/>
<dbReference type="PANTHER" id="PTHR37984">
    <property type="entry name" value="PROTEIN CBG26694"/>
    <property type="match status" value="1"/>
</dbReference>
<dbReference type="PANTHER" id="PTHR37984:SF5">
    <property type="entry name" value="PROTEIN NYNRIN-LIKE"/>
    <property type="match status" value="1"/>
</dbReference>
<dbReference type="InterPro" id="IPR041588">
    <property type="entry name" value="Integrase_H2C2"/>
</dbReference>
<dbReference type="Proteomes" id="UP000515123">
    <property type="component" value="Linkage group 11"/>
</dbReference>
<dbReference type="Pfam" id="PF17921">
    <property type="entry name" value="Integrase_H2C2"/>
    <property type="match status" value="1"/>
</dbReference>
<evidence type="ECO:0000313" key="2">
    <source>
        <dbReference type="Proteomes" id="UP000515123"/>
    </source>
</evidence>